<evidence type="ECO:0000256" key="1">
    <source>
        <dbReference type="SAM" id="MobiDB-lite"/>
    </source>
</evidence>
<reference evidence="2 3" key="1">
    <citation type="submission" date="2020-02" db="EMBL/GenBank/DDBJ databases">
        <authorList>
            <person name="Ferguson B K."/>
        </authorList>
    </citation>
    <scope>NUCLEOTIDE SEQUENCE [LARGE SCALE GENOMIC DNA]</scope>
</reference>
<feature type="region of interest" description="Disordered" evidence="1">
    <location>
        <begin position="62"/>
        <end position="82"/>
    </location>
</feature>
<proteinExistence type="predicted"/>
<accession>A0A6H5H2I0</accession>
<evidence type="ECO:0000313" key="3">
    <source>
        <dbReference type="Proteomes" id="UP000479000"/>
    </source>
</evidence>
<protein>
    <submittedName>
        <fullName evidence="2">Uncharacterized protein</fullName>
    </submittedName>
</protein>
<feature type="region of interest" description="Disordered" evidence="1">
    <location>
        <begin position="1"/>
        <end position="37"/>
    </location>
</feature>
<feature type="compositionally biased region" description="Basic and acidic residues" evidence="1">
    <location>
        <begin position="13"/>
        <end position="22"/>
    </location>
</feature>
<gene>
    <name evidence="2" type="ORF">NTEN_LOCUS13106</name>
</gene>
<evidence type="ECO:0000313" key="2">
    <source>
        <dbReference type="EMBL" id="CAB0007858.1"/>
    </source>
</evidence>
<dbReference type="EMBL" id="CADCXU010019663">
    <property type="protein sequence ID" value="CAB0007858.1"/>
    <property type="molecule type" value="Genomic_DNA"/>
</dbReference>
<keyword evidence="3" id="KW-1185">Reference proteome</keyword>
<dbReference type="Proteomes" id="UP000479000">
    <property type="component" value="Unassembled WGS sequence"/>
</dbReference>
<feature type="non-terminal residue" evidence="2">
    <location>
        <position position="82"/>
    </location>
</feature>
<sequence>MDRAEFSSAGFQDGERCQDRPRSTVNLRLRPAGRPVPGHSSFCQGLRHINFHHASVLVFSRWPSGSHPRASGSSGSAAPKTT</sequence>
<feature type="compositionally biased region" description="Low complexity" evidence="1">
    <location>
        <begin position="63"/>
        <end position="82"/>
    </location>
</feature>
<name>A0A6H5H2I0_9HEMI</name>
<dbReference type="AlphaFoldDB" id="A0A6H5H2I0"/>
<organism evidence="2 3">
    <name type="scientific">Nesidiocoris tenuis</name>
    <dbReference type="NCBI Taxonomy" id="355587"/>
    <lineage>
        <taxon>Eukaryota</taxon>
        <taxon>Metazoa</taxon>
        <taxon>Ecdysozoa</taxon>
        <taxon>Arthropoda</taxon>
        <taxon>Hexapoda</taxon>
        <taxon>Insecta</taxon>
        <taxon>Pterygota</taxon>
        <taxon>Neoptera</taxon>
        <taxon>Paraneoptera</taxon>
        <taxon>Hemiptera</taxon>
        <taxon>Heteroptera</taxon>
        <taxon>Panheteroptera</taxon>
        <taxon>Cimicomorpha</taxon>
        <taxon>Miridae</taxon>
        <taxon>Dicyphina</taxon>
        <taxon>Nesidiocoris</taxon>
    </lineage>
</organism>